<dbReference type="InterPro" id="IPR036249">
    <property type="entry name" value="Thioredoxin-like_sf"/>
</dbReference>
<dbReference type="SUPFAM" id="SSF52833">
    <property type="entry name" value="Thioredoxin-like"/>
    <property type="match status" value="1"/>
</dbReference>
<gene>
    <name evidence="2" type="primary">jg8074</name>
    <name evidence="2" type="ORF">PAEG_LOCUS20475</name>
</gene>
<reference evidence="2" key="1">
    <citation type="submission" date="2022-03" db="EMBL/GenBank/DDBJ databases">
        <authorList>
            <person name="Lindestad O."/>
        </authorList>
    </citation>
    <scope>NUCLEOTIDE SEQUENCE</scope>
</reference>
<dbReference type="PANTHER" id="PTHR42673:SF4">
    <property type="entry name" value="MALEYLACETOACETATE ISOMERASE"/>
    <property type="match status" value="1"/>
</dbReference>
<dbReference type="GO" id="GO:0016034">
    <property type="term" value="F:maleylacetoacetate isomerase activity"/>
    <property type="evidence" value="ECO:0007669"/>
    <property type="project" value="TreeGrafter"/>
</dbReference>
<feature type="domain" description="GST N-terminal" evidence="1">
    <location>
        <begin position="8"/>
        <end position="80"/>
    </location>
</feature>
<dbReference type="EMBL" id="CAKXAJ010025835">
    <property type="protein sequence ID" value="CAH2244543.1"/>
    <property type="molecule type" value="Genomic_DNA"/>
</dbReference>
<dbReference type="PROSITE" id="PS50404">
    <property type="entry name" value="GST_NTER"/>
    <property type="match status" value="1"/>
</dbReference>
<evidence type="ECO:0000313" key="3">
    <source>
        <dbReference type="Proteomes" id="UP000838756"/>
    </source>
</evidence>
<dbReference type="Pfam" id="PF13409">
    <property type="entry name" value="GST_N_2"/>
    <property type="match status" value="1"/>
</dbReference>
<evidence type="ECO:0000313" key="2">
    <source>
        <dbReference type="EMBL" id="CAH2244543.1"/>
    </source>
</evidence>
<keyword evidence="3" id="KW-1185">Reference proteome</keyword>
<proteinExistence type="predicted"/>
<organism evidence="2 3">
    <name type="scientific">Pararge aegeria aegeria</name>
    <dbReference type="NCBI Taxonomy" id="348720"/>
    <lineage>
        <taxon>Eukaryota</taxon>
        <taxon>Metazoa</taxon>
        <taxon>Ecdysozoa</taxon>
        <taxon>Arthropoda</taxon>
        <taxon>Hexapoda</taxon>
        <taxon>Insecta</taxon>
        <taxon>Pterygota</taxon>
        <taxon>Neoptera</taxon>
        <taxon>Endopterygota</taxon>
        <taxon>Lepidoptera</taxon>
        <taxon>Glossata</taxon>
        <taxon>Ditrysia</taxon>
        <taxon>Papilionoidea</taxon>
        <taxon>Nymphalidae</taxon>
        <taxon>Satyrinae</taxon>
        <taxon>Satyrini</taxon>
        <taxon>Parargina</taxon>
        <taxon>Pararge</taxon>
    </lineage>
</organism>
<evidence type="ECO:0000259" key="1">
    <source>
        <dbReference type="PROSITE" id="PS50404"/>
    </source>
</evidence>
<protein>
    <submittedName>
        <fullName evidence="2">Jg8074 protein</fullName>
    </submittedName>
</protein>
<sequence length="80" mass="9158">MAALAGETRTILYGFWLSSCTWRVRAALTVKQIPFEEKSIDIVKKRSQLTDEYRAVNPSQKVPALVIGKIPFKTDNIKYR</sequence>
<dbReference type="Gene3D" id="3.40.30.10">
    <property type="entry name" value="Glutaredoxin"/>
    <property type="match status" value="1"/>
</dbReference>
<dbReference type="Proteomes" id="UP000838756">
    <property type="component" value="Unassembled WGS sequence"/>
</dbReference>
<dbReference type="GO" id="GO:0006559">
    <property type="term" value="P:L-phenylalanine catabolic process"/>
    <property type="evidence" value="ECO:0007669"/>
    <property type="project" value="TreeGrafter"/>
</dbReference>
<name>A0A8S4S3S6_9NEOP</name>
<dbReference type="AlphaFoldDB" id="A0A8S4S3S6"/>
<dbReference type="GO" id="GO:0006749">
    <property type="term" value="P:glutathione metabolic process"/>
    <property type="evidence" value="ECO:0007669"/>
    <property type="project" value="TreeGrafter"/>
</dbReference>
<comment type="caution">
    <text evidence="2">The sequence shown here is derived from an EMBL/GenBank/DDBJ whole genome shotgun (WGS) entry which is preliminary data.</text>
</comment>
<accession>A0A8S4S3S6</accession>
<dbReference type="GO" id="GO:0004364">
    <property type="term" value="F:glutathione transferase activity"/>
    <property type="evidence" value="ECO:0007669"/>
    <property type="project" value="TreeGrafter"/>
</dbReference>
<dbReference type="InterPro" id="IPR004045">
    <property type="entry name" value="Glutathione_S-Trfase_N"/>
</dbReference>
<dbReference type="PANTHER" id="PTHR42673">
    <property type="entry name" value="MALEYLACETOACETATE ISOMERASE"/>
    <property type="match status" value="1"/>
</dbReference>
<dbReference type="OrthoDB" id="202840at2759"/>